<name>V4B0P5_LOTGI</name>
<dbReference type="STRING" id="225164.V4B0P5"/>
<reference evidence="4 5" key="1">
    <citation type="journal article" date="2013" name="Nature">
        <title>Insights into bilaterian evolution from three spiralian genomes.</title>
        <authorList>
            <person name="Simakov O."/>
            <person name="Marletaz F."/>
            <person name="Cho S.J."/>
            <person name="Edsinger-Gonzales E."/>
            <person name="Havlak P."/>
            <person name="Hellsten U."/>
            <person name="Kuo D.H."/>
            <person name="Larsson T."/>
            <person name="Lv J."/>
            <person name="Arendt D."/>
            <person name="Savage R."/>
            <person name="Osoegawa K."/>
            <person name="de Jong P."/>
            <person name="Grimwood J."/>
            <person name="Chapman J.A."/>
            <person name="Shapiro H."/>
            <person name="Aerts A."/>
            <person name="Otillar R.P."/>
            <person name="Terry A.Y."/>
            <person name="Boore J.L."/>
            <person name="Grigoriev I.V."/>
            <person name="Lindberg D.R."/>
            <person name="Seaver E.C."/>
            <person name="Weisblat D.A."/>
            <person name="Putnam N.H."/>
            <person name="Rokhsar D.S."/>
        </authorList>
    </citation>
    <scope>NUCLEOTIDE SEQUENCE [LARGE SCALE GENOMIC DNA]</scope>
</reference>
<accession>V4B0P5</accession>
<evidence type="ECO:0000256" key="2">
    <source>
        <dbReference type="SAM" id="MobiDB-lite"/>
    </source>
</evidence>
<dbReference type="EMBL" id="KB199905">
    <property type="protein sequence ID" value="ESP03758.1"/>
    <property type="molecule type" value="Genomic_DNA"/>
</dbReference>
<dbReference type="SMART" id="SM00164">
    <property type="entry name" value="TBC"/>
    <property type="match status" value="1"/>
</dbReference>
<dbReference type="PANTHER" id="PTHR22957:SF547">
    <property type="entry name" value="TBC1 DOMAIN FAMILY MEMBER 16"/>
    <property type="match status" value="1"/>
</dbReference>
<sequence>MSFSTIFRKATNLLGIGTEEVKSPPLDGEIIYCKNNVCVHPPAPLTLEVEHHPGYLTIRAQQDEVKGPTLVLTWIPNASLKKNPQSIESSPAIKPPKVLTPRSSPRKTPKQEFAKPEGDITPSDIDSPDQTSSYLKNNQSTAAKSYKQSVDNTSFSSDSVSVCSHEESLSMESWTAQFDEAGTSDKVKLSSRSPTMEDSTRSMSTSSTGSISFSHNLTFPENSVTYSSSRKEKKTAKEQVCGVFSVDLGQMRSLRLFYSDNQCTKGQVVIASRESQYKILHFHSGGLEKLAEIFEEWNLFRKARTRDSDTPYRQFLVMKPQVTDDQCHPEEGVFPRVTEDVWQAHMMDDGIIEDDYQLRKAVFFGGLDPLLRHEAWPFLLKFYPFSSTFEDREKIRNDKYIQYHNIRKERESMPEKEAEKFWKTIQCTVEKDVVRTDRSHRYFRGEHNPNIEILKNILLNYAVAHPTMGYTQGMSDLLSPVLAEIQHEVYAYWCFEGLMQRTIFVSSPRDSDMDKQLNYLRELLRLMVPKFYQHLKKLGDDALELLFCHRWILLCFKREFSERDALVIWEVCWSHYQTDYFHLFICVAIVCIYGDDVVEQNLPADEILLHFSSLALHMNGQVVLKKARGLLHQYRKRRKIPCTLHGLCTHCDPGMWDSGHVPTVECIGHPGDTPCPYSSTPNSPED</sequence>
<proteinExistence type="predicted"/>
<dbReference type="RefSeq" id="XP_009045240.1">
    <property type="nucleotide sequence ID" value="XM_009046992.1"/>
</dbReference>
<feature type="compositionally biased region" description="Basic and acidic residues" evidence="2">
    <location>
        <begin position="109"/>
        <end position="118"/>
    </location>
</feature>
<dbReference type="AlphaFoldDB" id="V4B0P5"/>
<dbReference type="Gene3D" id="1.10.472.80">
    <property type="entry name" value="Ypt/Rab-GAP domain of gyp1p, domain 3"/>
    <property type="match status" value="1"/>
</dbReference>
<dbReference type="SUPFAM" id="SSF47923">
    <property type="entry name" value="Ypt/Rab-GAP domain of gyp1p"/>
    <property type="match status" value="2"/>
</dbReference>
<feature type="domain" description="Rab-GAP TBC" evidence="3">
    <location>
        <begin position="366"/>
        <end position="576"/>
    </location>
</feature>
<dbReference type="Proteomes" id="UP000030746">
    <property type="component" value="Unassembled WGS sequence"/>
</dbReference>
<dbReference type="GO" id="GO:0005096">
    <property type="term" value="F:GTPase activator activity"/>
    <property type="evidence" value="ECO:0007669"/>
    <property type="project" value="UniProtKB-KW"/>
</dbReference>
<keyword evidence="1" id="KW-0343">GTPase activation</keyword>
<feature type="region of interest" description="Disordered" evidence="2">
    <location>
        <begin position="181"/>
        <end position="209"/>
    </location>
</feature>
<evidence type="ECO:0000313" key="5">
    <source>
        <dbReference type="Proteomes" id="UP000030746"/>
    </source>
</evidence>
<evidence type="ECO:0000259" key="3">
    <source>
        <dbReference type="PROSITE" id="PS50086"/>
    </source>
</evidence>
<dbReference type="GeneID" id="20230595"/>
<dbReference type="PROSITE" id="PS50086">
    <property type="entry name" value="TBC_RABGAP"/>
    <property type="match status" value="1"/>
</dbReference>
<dbReference type="InterPro" id="IPR035969">
    <property type="entry name" value="Rab-GAP_TBC_sf"/>
</dbReference>
<evidence type="ECO:0000256" key="1">
    <source>
        <dbReference type="ARBA" id="ARBA00022468"/>
    </source>
</evidence>
<feature type="region of interest" description="Disordered" evidence="2">
    <location>
        <begin position="83"/>
        <end position="140"/>
    </location>
</feature>
<dbReference type="Pfam" id="PF00566">
    <property type="entry name" value="RabGAP-TBC"/>
    <property type="match status" value="1"/>
</dbReference>
<dbReference type="Gene3D" id="2.30.29.230">
    <property type="match status" value="1"/>
</dbReference>
<organism evidence="4 5">
    <name type="scientific">Lottia gigantea</name>
    <name type="common">Giant owl limpet</name>
    <dbReference type="NCBI Taxonomy" id="225164"/>
    <lineage>
        <taxon>Eukaryota</taxon>
        <taxon>Metazoa</taxon>
        <taxon>Spiralia</taxon>
        <taxon>Lophotrochozoa</taxon>
        <taxon>Mollusca</taxon>
        <taxon>Gastropoda</taxon>
        <taxon>Patellogastropoda</taxon>
        <taxon>Lottioidea</taxon>
        <taxon>Lottiidae</taxon>
        <taxon>Lottia</taxon>
    </lineage>
</organism>
<dbReference type="Gene3D" id="1.10.8.270">
    <property type="entry name" value="putative rabgap domain of human tbc1 domain family member 14 like domains"/>
    <property type="match status" value="1"/>
</dbReference>
<gene>
    <name evidence="4" type="ORF">LOTGIDRAFT_110527</name>
</gene>
<dbReference type="OMA" id="ICPHISS"/>
<dbReference type="CTD" id="20230595"/>
<dbReference type="PANTHER" id="PTHR22957">
    <property type="entry name" value="TBC1 DOMAIN FAMILY MEMBER GTPASE-ACTIVATING PROTEIN"/>
    <property type="match status" value="1"/>
</dbReference>
<dbReference type="FunFam" id="1.10.8.270:FF:000017">
    <property type="entry name" value="TBC1 domain family member 16"/>
    <property type="match status" value="1"/>
</dbReference>
<protein>
    <recommendedName>
        <fullName evidence="3">Rab-GAP TBC domain-containing protein</fullName>
    </recommendedName>
</protein>
<dbReference type="InterPro" id="IPR000195">
    <property type="entry name" value="Rab-GAP-TBC_dom"/>
</dbReference>
<dbReference type="HOGENOM" id="CLU_013545_0_0_1"/>
<dbReference type="KEGG" id="lgi:LOTGIDRAFT_110527"/>
<dbReference type="OrthoDB" id="10264062at2759"/>
<dbReference type="GO" id="GO:0005769">
    <property type="term" value="C:early endosome"/>
    <property type="evidence" value="ECO:0007669"/>
    <property type="project" value="TreeGrafter"/>
</dbReference>
<keyword evidence="5" id="KW-1185">Reference proteome</keyword>
<feature type="compositionally biased region" description="Polar residues" evidence="2">
    <location>
        <begin position="128"/>
        <end position="140"/>
    </location>
</feature>
<evidence type="ECO:0000313" key="4">
    <source>
        <dbReference type="EMBL" id="ESP03758.1"/>
    </source>
</evidence>
<dbReference type="FunFam" id="1.10.472.80:FF:000020">
    <property type="entry name" value="TBC1 domain family, member 16"/>
    <property type="match status" value="1"/>
</dbReference>